<protein>
    <recommendedName>
        <fullName evidence="7 8">Small ribosomal subunit protein uS5</fullName>
    </recommendedName>
</protein>
<comment type="similarity">
    <text evidence="2 8 9">Belongs to the universal ribosomal protein uS5 family.</text>
</comment>
<keyword evidence="3 8" id="KW-0699">rRNA-binding</keyword>
<gene>
    <name evidence="8 18" type="primary">rpsE</name>
    <name evidence="14" type="ORF">BBI04_016985</name>
    <name evidence="15" type="ORF">BBK91_021275</name>
    <name evidence="13" type="ORF">BBL17_020480</name>
    <name evidence="11" type="ORF">DXT89_24265</name>
    <name evidence="18" type="ORF">GOZ88_25300</name>
    <name evidence="17" type="ORF">GOZ90_05500</name>
    <name evidence="16" type="ORF">GOZ95_20350</name>
    <name evidence="12" type="ORF">IEI95_019250</name>
</gene>
<evidence type="ECO:0000313" key="25">
    <source>
        <dbReference type="Proteomes" id="UP000477951"/>
    </source>
</evidence>
<comment type="domain">
    <text evidence="8">The N-terminal domain interacts with the head of the 30S subunit; the C-terminal domain interacts with the body and contacts protein S4. The interaction surface between S4 and S5 is involved in control of translational fidelity.</text>
</comment>
<dbReference type="OrthoDB" id="9809045at2"/>
<dbReference type="HAMAP" id="MF_01307_B">
    <property type="entry name" value="Ribosomal_uS5_B"/>
    <property type="match status" value="1"/>
</dbReference>
<dbReference type="Gene3D" id="3.30.160.20">
    <property type="match status" value="1"/>
</dbReference>
<dbReference type="Proteomes" id="UP000179536">
    <property type="component" value="Unassembled WGS sequence"/>
</dbReference>
<dbReference type="InterPro" id="IPR005324">
    <property type="entry name" value="Ribosomal_uS5_C"/>
</dbReference>
<comment type="function">
    <text evidence="1 8">Located at the back of the 30S subunit body where it stabilizes the conformation of the head with respect to the body.</text>
</comment>
<accession>A0A125P3W4</accession>
<evidence type="ECO:0000313" key="13">
    <source>
        <dbReference type="EMBL" id="MUO44155.1"/>
    </source>
</evidence>
<dbReference type="InterPro" id="IPR005712">
    <property type="entry name" value="Ribosomal_uS5_bac-type"/>
</dbReference>
<dbReference type="PANTHER" id="PTHR48277">
    <property type="entry name" value="MITOCHONDRIAL RIBOSOMAL PROTEIN S5"/>
    <property type="match status" value="1"/>
</dbReference>
<dbReference type="GO" id="GO:0005737">
    <property type="term" value="C:cytoplasm"/>
    <property type="evidence" value="ECO:0007669"/>
    <property type="project" value="UniProtKB-ARBA"/>
</dbReference>
<keyword evidence="4 8" id="KW-0694">RNA-binding</keyword>
<dbReference type="Proteomes" id="UP000175993">
    <property type="component" value="Unassembled WGS sequence"/>
</dbReference>
<comment type="function">
    <text evidence="8">With S4 and S12 plays an important role in translational accuracy.</text>
</comment>
<dbReference type="EMBL" id="MBEV02000008">
    <property type="protein sequence ID" value="MUP06496.1"/>
    <property type="molecule type" value="Genomic_DNA"/>
</dbReference>
<dbReference type="EMBL" id="MBFE02000017">
    <property type="protein sequence ID" value="MUO44155.1"/>
    <property type="molecule type" value="Genomic_DNA"/>
</dbReference>
<dbReference type="PROSITE" id="PS00585">
    <property type="entry name" value="RIBOSOMAL_S5"/>
    <property type="match status" value="1"/>
</dbReference>
<reference evidence="22 24" key="3">
    <citation type="submission" date="2019-12" db="EMBL/GenBank/DDBJ databases">
        <title>Whole-genome sequencing of Allorhizobium vitis.</title>
        <authorList>
            <person name="Gan H.M."/>
            <person name="Szegedi E."/>
            <person name="Burr T."/>
            <person name="Savka M.A."/>
        </authorList>
    </citation>
    <scope>NUCLEOTIDE SEQUENCE [LARGE SCALE GENOMIC DNA]</scope>
    <source>
        <strain evidence="18 24">CG415</strain>
        <strain evidence="17 25">CG516</strain>
        <strain evidence="16 22">CG989</strain>
    </source>
</reference>
<comment type="caution">
    <text evidence="18">The sequence shown here is derived from an EMBL/GenBank/DDBJ whole genome shotgun (WGS) entry which is preliminary data.</text>
</comment>
<dbReference type="EMBL" id="JACXXJ020000005">
    <property type="protein sequence ID" value="MBF2716353.1"/>
    <property type="molecule type" value="Genomic_DNA"/>
</dbReference>
<keyword evidence="5 8" id="KW-0689">Ribosomal protein</keyword>
<dbReference type="RefSeq" id="WP_015915755.1">
    <property type="nucleotide sequence ID" value="NZ_AP023268.1"/>
</dbReference>
<evidence type="ECO:0000313" key="22">
    <source>
        <dbReference type="Proteomes" id="UP000436692"/>
    </source>
</evidence>
<dbReference type="EMBL" id="MBFA02000016">
    <property type="protein sequence ID" value="MUP12396.1"/>
    <property type="molecule type" value="Genomic_DNA"/>
</dbReference>
<dbReference type="EMBL" id="WPHU01000019">
    <property type="protein sequence ID" value="MVA59408.1"/>
    <property type="molecule type" value="Genomic_DNA"/>
</dbReference>
<dbReference type="Proteomes" id="UP000655037">
    <property type="component" value="Unassembled WGS sequence"/>
</dbReference>
<keyword evidence="6 8" id="KW-0687">Ribonucleoprotein</keyword>
<organism evidence="18 24">
    <name type="scientific">Agrobacterium vitis</name>
    <name type="common">Rhizobium vitis</name>
    <dbReference type="NCBI Taxonomy" id="373"/>
    <lineage>
        <taxon>Bacteria</taxon>
        <taxon>Pseudomonadati</taxon>
        <taxon>Pseudomonadota</taxon>
        <taxon>Alphaproteobacteria</taxon>
        <taxon>Hyphomicrobiales</taxon>
        <taxon>Rhizobiaceae</taxon>
        <taxon>Rhizobium/Agrobacterium group</taxon>
        <taxon>Agrobacterium</taxon>
    </lineage>
</organism>
<evidence type="ECO:0000313" key="23">
    <source>
        <dbReference type="Proteomes" id="UP000436911"/>
    </source>
</evidence>
<evidence type="ECO:0000259" key="10">
    <source>
        <dbReference type="PROSITE" id="PS50881"/>
    </source>
</evidence>
<evidence type="ECO:0000313" key="19">
    <source>
        <dbReference type="Proteomes" id="UP000175993"/>
    </source>
</evidence>
<dbReference type="AlphaFoldDB" id="A0A125P3W4"/>
<dbReference type="GO" id="GO:0006412">
    <property type="term" value="P:translation"/>
    <property type="evidence" value="ECO:0007669"/>
    <property type="project" value="UniProtKB-UniRule"/>
</dbReference>
<dbReference type="SMR" id="A0A125P3W4"/>
<dbReference type="NCBIfam" id="TIGR01021">
    <property type="entry name" value="rpsE_bact"/>
    <property type="match status" value="1"/>
</dbReference>
<evidence type="ECO:0000313" key="15">
    <source>
        <dbReference type="EMBL" id="MUP12396.1"/>
    </source>
</evidence>
<proteinExistence type="inferred from homology"/>
<dbReference type="InterPro" id="IPR020568">
    <property type="entry name" value="Ribosomal_Su5_D2-typ_SF"/>
</dbReference>
<feature type="domain" description="S5 DRBM" evidence="10">
    <location>
        <begin position="22"/>
        <end position="85"/>
    </location>
</feature>
<evidence type="ECO:0000256" key="5">
    <source>
        <dbReference type="ARBA" id="ARBA00022980"/>
    </source>
</evidence>
<dbReference type="Pfam" id="PF03719">
    <property type="entry name" value="Ribosomal_S5_C"/>
    <property type="match status" value="1"/>
</dbReference>
<sequence>MAQEKRGSRDDRQNREERDSEFVDKLVAINRVAKVVKGGRRFGFAALVVVGDQKGRVGFGHGKAREVPEAIRKATESAKRDLIFVPLRDGRTLHHDVHGRHGAGKVLLRSAKAGTGIIAGGPMRAVFETLGMHDVVAKSTGSSNPYNMVRATFDALKHQVHPKDVAAQRGLKYATLQARRAASGNGSEE</sequence>
<name>A0A125P3W4_AGRVI</name>
<dbReference type="SUPFAM" id="SSF54768">
    <property type="entry name" value="dsRNA-binding domain-like"/>
    <property type="match status" value="1"/>
</dbReference>
<evidence type="ECO:0000256" key="2">
    <source>
        <dbReference type="ARBA" id="ARBA00008945"/>
    </source>
</evidence>
<dbReference type="Proteomes" id="UP000477951">
    <property type="component" value="Unassembled WGS sequence"/>
</dbReference>
<dbReference type="InterPro" id="IPR013810">
    <property type="entry name" value="Ribosomal_uS5_N"/>
</dbReference>
<dbReference type="GO" id="GO:0019843">
    <property type="term" value="F:rRNA binding"/>
    <property type="evidence" value="ECO:0007669"/>
    <property type="project" value="UniProtKB-UniRule"/>
</dbReference>
<dbReference type="EMBL" id="QUSG01000024">
    <property type="protein sequence ID" value="KAA3520841.1"/>
    <property type="molecule type" value="Genomic_DNA"/>
</dbReference>
<evidence type="ECO:0000313" key="17">
    <source>
        <dbReference type="EMBL" id="MUZ72135.1"/>
    </source>
</evidence>
<dbReference type="Proteomes" id="UP000436911">
    <property type="component" value="Unassembled WGS sequence"/>
</dbReference>
<evidence type="ECO:0000313" key="16">
    <source>
        <dbReference type="EMBL" id="MUZ59793.1"/>
    </source>
</evidence>
<dbReference type="GO" id="GO:0003735">
    <property type="term" value="F:structural constituent of ribosome"/>
    <property type="evidence" value="ECO:0007669"/>
    <property type="project" value="UniProtKB-UniRule"/>
</dbReference>
<dbReference type="OMA" id="GIKDVWT"/>
<keyword evidence="20" id="KW-1185">Reference proteome</keyword>
<comment type="subunit">
    <text evidence="8">Part of the 30S ribosomal subunit. Contacts proteins S4 and S8.</text>
</comment>
<dbReference type="PANTHER" id="PTHR48277:SF1">
    <property type="entry name" value="MITOCHONDRIAL RIBOSOMAL PROTEIN S5"/>
    <property type="match status" value="1"/>
</dbReference>
<dbReference type="InterPro" id="IPR000851">
    <property type="entry name" value="Ribosomal_uS5"/>
</dbReference>
<dbReference type="GeneID" id="60682420"/>
<evidence type="ECO:0000313" key="21">
    <source>
        <dbReference type="Proteomes" id="UP000179536"/>
    </source>
</evidence>
<evidence type="ECO:0000256" key="7">
    <source>
        <dbReference type="ARBA" id="ARBA00035255"/>
    </source>
</evidence>
<dbReference type="FunFam" id="3.30.230.10:FF:000002">
    <property type="entry name" value="30S ribosomal protein S5"/>
    <property type="match status" value="1"/>
</dbReference>
<reference evidence="11 23" key="1">
    <citation type="submission" date="2018-08" db="EMBL/GenBank/DDBJ databases">
        <title>Genome sequencing of Agrobacterium vitis strain ICMP 10754.</title>
        <authorList>
            <person name="Visnovsky S.B."/>
            <person name="Pitman A.R."/>
        </authorList>
    </citation>
    <scope>NUCLEOTIDE SEQUENCE [LARGE SCALE GENOMIC DNA]</scope>
    <source>
        <strain evidence="11 23">ICMP 10754</strain>
    </source>
</reference>
<evidence type="ECO:0000256" key="4">
    <source>
        <dbReference type="ARBA" id="ARBA00022884"/>
    </source>
</evidence>
<evidence type="ECO:0000313" key="20">
    <source>
        <dbReference type="Proteomes" id="UP000179454"/>
    </source>
</evidence>
<evidence type="ECO:0000313" key="14">
    <source>
        <dbReference type="EMBL" id="MUP06496.1"/>
    </source>
</evidence>
<evidence type="ECO:0000256" key="1">
    <source>
        <dbReference type="ARBA" id="ARBA00003093"/>
    </source>
</evidence>
<dbReference type="GO" id="GO:0042254">
    <property type="term" value="P:ribosome biogenesis"/>
    <property type="evidence" value="ECO:0007669"/>
    <property type="project" value="UniProtKB-ARBA"/>
</dbReference>
<evidence type="ECO:0000256" key="3">
    <source>
        <dbReference type="ARBA" id="ARBA00022730"/>
    </source>
</evidence>
<dbReference type="SUPFAM" id="SSF54211">
    <property type="entry name" value="Ribosomal protein S5 domain 2-like"/>
    <property type="match status" value="1"/>
</dbReference>
<dbReference type="Gene3D" id="3.30.230.10">
    <property type="match status" value="1"/>
</dbReference>
<evidence type="ECO:0000313" key="12">
    <source>
        <dbReference type="EMBL" id="MBF2716353.1"/>
    </source>
</evidence>
<dbReference type="EMBL" id="WPHM01000012">
    <property type="protein sequence ID" value="MUZ59793.1"/>
    <property type="molecule type" value="Genomic_DNA"/>
</dbReference>
<dbReference type="Pfam" id="PF00333">
    <property type="entry name" value="Ribosomal_S5"/>
    <property type="match status" value="1"/>
</dbReference>
<evidence type="ECO:0000256" key="9">
    <source>
        <dbReference type="RuleBase" id="RU003823"/>
    </source>
</evidence>
<evidence type="ECO:0000313" key="11">
    <source>
        <dbReference type="EMBL" id="KAA3520841.1"/>
    </source>
</evidence>
<dbReference type="GO" id="GO:0015935">
    <property type="term" value="C:small ribosomal subunit"/>
    <property type="evidence" value="ECO:0007669"/>
    <property type="project" value="InterPro"/>
</dbReference>
<dbReference type="PROSITE" id="PS50881">
    <property type="entry name" value="S5_DSRBD"/>
    <property type="match status" value="1"/>
</dbReference>
<reference evidence="19 20" key="2">
    <citation type="submission" date="2019-11" db="EMBL/GenBank/DDBJ databases">
        <title>Whole-genome sequencing of Allorhizobium vitis.</title>
        <authorList>
            <person name="Gan H.M."/>
            <person name="Savka M.A."/>
        </authorList>
    </citation>
    <scope>NUCLEOTIDE SEQUENCE [LARGE SCALE GENOMIC DNA]</scope>
    <source>
        <strain evidence="14 19">AB4</strain>
        <strain evidence="15 21">RF2/1</strain>
        <strain evidence="13 20">T1/7</strain>
    </source>
</reference>
<dbReference type="Proteomes" id="UP000440716">
    <property type="component" value="Unassembled WGS sequence"/>
</dbReference>
<evidence type="ECO:0000313" key="24">
    <source>
        <dbReference type="Proteomes" id="UP000440716"/>
    </source>
</evidence>
<evidence type="ECO:0000256" key="8">
    <source>
        <dbReference type="HAMAP-Rule" id="MF_01307"/>
    </source>
</evidence>
<dbReference type="FunFam" id="3.30.160.20:FF:000001">
    <property type="entry name" value="30S ribosomal protein S5"/>
    <property type="match status" value="1"/>
</dbReference>
<evidence type="ECO:0000313" key="18">
    <source>
        <dbReference type="EMBL" id="MVA59408.1"/>
    </source>
</evidence>
<dbReference type="Proteomes" id="UP000179454">
    <property type="component" value="Unassembled WGS sequence"/>
</dbReference>
<reference evidence="12" key="4">
    <citation type="submission" date="2020-11" db="EMBL/GenBank/DDBJ databases">
        <title>Agrobacterium vitis strain K377 genome.</title>
        <authorList>
            <person name="Xi H."/>
        </authorList>
    </citation>
    <scope>NUCLEOTIDE SEQUENCE</scope>
    <source>
        <strain evidence="12">K377</strain>
    </source>
</reference>
<evidence type="ECO:0000256" key="6">
    <source>
        <dbReference type="ARBA" id="ARBA00023274"/>
    </source>
</evidence>
<dbReference type="InterPro" id="IPR018192">
    <property type="entry name" value="Ribosomal_uS5_N_CS"/>
</dbReference>
<dbReference type="EMBL" id="WPHR01000003">
    <property type="protein sequence ID" value="MUZ72135.1"/>
    <property type="molecule type" value="Genomic_DNA"/>
</dbReference>
<dbReference type="Proteomes" id="UP000436692">
    <property type="component" value="Unassembled WGS sequence"/>
</dbReference>
<dbReference type="InterPro" id="IPR014721">
    <property type="entry name" value="Ribsml_uS5_D2-typ_fold_subgr"/>
</dbReference>